<reference evidence="10" key="1">
    <citation type="journal article" date="2021" name="PeerJ">
        <title>Extensive microbial diversity within the chicken gut microbiome revealed by metagenomics and culture.</title>
        <authorList>
            <person name="Gilroy R."/>
            <person name="Ravi A."/>
            <person name="Getino M."/>
            <person name="Pursley I."/>
            <person name="Horton D.L."/>
            <person name="Alikhan N.F."/>
            <person name="Baker D."/>
            <person name="Gharbi K."/>
            <person name="Hall N."/>
            <person name="Watson M."/>
            <person name="Adriaenssens E.M."/>
            <person name="Foster-Nyarko E."/>
            <person name="Jarju S."/>
            <person name="Secka A."/>
            <person name="Antonio M."/>
            <person name="Oren A."/>
            <person name="Chaudhuri R.R."/>
            <person name="La Ragione R."/>
            <person name="Hildebrand F."/>
            <person name="Pallen M.J."/>
        </authorList>
    </citation>
    <scope>NUCLEOTIDE SEQUENCE</scope>
    <source>
        <strain evidence="10">ChiHjej12B11-1927</strain>
    </source>
</reference>
<comment type="subcellular location">
    <subcellularLocation>
        <location evidence="1">Membrane</location>
        <topology evidence="1">Multi-pass membrane protein</topology>
    </subcellularLocation>
</comment>
<dbReference type="Pfam" id="PF16916">
    <property type="entry name" value="ZT_dimer"/>
    <property type="match status" value="1"/>
</dbReference>
<dbReference type="GO" id="GO:0016020">
    <property type="term" value="C:membrane"/>
    <property type="evidence" value="ECO:0007669"/>
    <property type="project" value="UniProtKB-SubCell"/>
</dbReference>
<evidence type="ECO:0000313" key="10">
    <source>
        <dbReference type="EMBL" id="HIX37186.1"/>
    </source>
</evidence>
<evidence type="ECO:0000256" key="2">
    <source>
        <dbReference type="ARBA" id="ARBA00008114"/>
    </source>
</evidence>
<keyword evidence="5 7" id="KW-1133">Transmembrane helix</keyword>
<dbReference type="InterPro" id="IPR027470">
    <property type="entry name" value="Cation_efflux_CTD"/>
</dbReference>
<dbReference type="PANTHER" id="PTHR43840:SF15">
    <property type="entry name" value="MITOCHONDRIAL METAL TRANSPORTER 1-RELATED"/>
    <property type="match status" value="1"/>
</dbReference>
<dbReference type="InterPro" id="IPR050291">
    <property type="entry name" value="CDF_Transporter"/>
</dbReference>
<evidence type="ECO:0000256" key="3">
    <source>
        <dbReference type="ARBA" id="ARBA00022448"/>
    </source>
</evidence>
<dbReference type="InterPro" id="IPR058533">
    <property type="entry name" value="Cation_efflux_TM"/>
</dbReference>
<evidence type="ECO:0000256" key="4">
    <source>
        <dbReference type="ARBA" id="ARBA00022692"/>
    </source>
</evidence>
<dbReference type="EMBL" id="DXFG01000092">
    <property type="protein sequence ID" value="HIX37186.1"/>
    <property type="molecule type" value="Genomic_DNA"/>
</dbReference>
<feature type="transmembrane region" description="Helical" evidence="7">
    <location>
        <begin position="132"/>
        <end position="151"/>
    </location>
</feature>
<evidence type="ECO:0000256" key="5">
    <source>
        <dbReference type="ARBA" id="ARBA00022989"/>
    </source>
</evidence>
<dbReference type="Gene3D" id="3.30.70.1350">
    <property type="entry name" value="Cation efflux protein, cytoplasmic domain"/>
    <property type="match status" value="1"/>
</dbReference>
<dbReference type="FunFam" id="1.20.1510.10:FF:000006">
    <property type="entry name" value="Divalent cation efflux transporter"/>
    <property type="match status" value="1"/>
</dbReference>
<feature type="transmembrane region" description="Helical" evidence="7">
    <location>
        <begin position="95"/>
        <end position="112"/>
    </location>
</feature>
<dbReference type="AlphaFoldDB" id="A0A9D1VKP4"/>
<gene>
    <name evidence="10" type="ORF">H9738_04855</name>
</gene>
<dbReference type="Pfam" id="PF01545">
    <property type="entry name" value="Cation_efflux"/>
    <property type="match status" value="1"/>
</dbReference>
<dbReference type="InterPro" id="IPR027469">
    <property type="entry name" value="Cation_efflux_TMD_sf"/>
</dbReference>
<keyword evidence="4 7" id="KW-0812">Transmembrane</keyword>
<feature type="transmembrane region" description="Helical" evidence="7">
    <location>
        <begin position="172"/>
        <end position="191"/>
    </location>
</feature>
<comment type="similarity">
    <text evidence="2">Belongs to the cation diffusion facilitator (CDF) transporter (TC 2.A.4) family.</text>
</comment>
<dbReference type="SUPFAM" id="SSF160240">
    <property type="entry name" value="Cation efflux protein cytoplasmic domain-like"/>
    <property type="match status" value="1"/>
</dbReference>
<dbReference type="InterPro" id="IPR036837">
    <property type="entry name" value="Cation_efflux_CTD_sf"/>
</dbReference>
<organism evidence="10 11">
    <name type="scientific">Candidatus Blautia pullistercoris</name>
    <dbReference type="NCBI Taxonomy" id="2838499"/>
    <lineage>
        <taxon>Bacteria</taxon>
        <taxon>Bacillati</taxon>
        <taxon>Bacillota</taxon>
        <taxon>Clostridia</taxon>
        <taxon>Lachnospirales</taxon>
        <taxon>Lachnospiraceae</taxon>
        <taxon>Blautia</taxon>
    </lineage>
</organism>
<sequence length="390" mass="42993">MVSFLARIFIKDYQNTSSPQVRQAYGMLCGSVGIGLNILLFIGKFIAGIISGSIAITADAVNNLSDAGSSFITLIGFKMAGQKPDSQHPFGHGRIEYLSGLFVSAAVLIMAFELVKTSIEKILHPEAVECSLLILVILAASILVKCYMAYYNKRLGKKLDSAVMSATAADSFSDMVSTFFVFLVTIASLFTDFNLDGWCGILVGLFIFYTGITAMKETVDPLLGQPPTKELVQQIMDIVNSHSSVLGIHDLLVHDYGPGNLIISLHAEVSAKGDILKIHDEIDNIERELKQRLNCTATIHMDPVVTDDAFSNQMRDKIDELLRELDPELKMHDFRMVTGPSHTNLIFDVVVPYNCPLSPDEVEKILCEKIRKLPGNFYGVICIDQDYGTR</sequence>
<accession>A0A9D1VKP4</accession>
<feature type="transmembrane region" description="Helical" evidence="7">
    <location>
        <begin position="197"/>
        <end position="215"/>
    </location>
</feature>
<feature type="domain" description="Cation efflux protein cytoplasmic" evidence="9">
    <location>
        <begin position="227"/>
        <end position="303"/>
    </location>
</feature>
<reference evidence="10" key="2">
    <citation type="submission" date="2021-04" db="EMBL/GenBank/DDBJ databases">
        <authorList>
            <person name="Gilroy R."/>
        </authorList>
    </citation>
    <scope>NUCLEOTIDE SEQUENCE</scope>
    <source>
        <strain evidence="10">ChiHjej12B11-1927</strain>
    </source>
</reference>
<dbReference type="PANTHER" id="PTHR43840">
    <property type="entry name" value="MITOCHONDRIAL METAL TRANSPORTER 1-RELATED"/>
    <property type="match status" value="1"/>
</dbReference>
<protein>
    <submittedName>
        <fullName evidence="10">Cation diffusion facilitator family transporter</fullName>
    </submittedName>
</protein>
<dbReference type="NCBIfam" id="TIGR01297">
    <property type="entry name" value="CDF"/>
    <property type="match status" value="1"/>
</dbReference>
<keyword evidence="6 7" id="KW-0472">Membrane</keyword>
<dbReference type="Gene3D" id="1.20.1510.10">
    <property type="entry name" value="Cation efflux protein transmembrane domain"/>
    <property type="match status" value="1"/>
</dbReference>
<dbReference type="SUPFAM" id="SSF161111">
    <property type="entry name" value="Cation efflux protein transmembrane domain-like"/>
    <property type="match status" value="1"/>
</dbReference>
<evidence type="ECO:0000256" key="7">
    <source>
        <dbReference type="SAM" id="Phobius"/>
    </source>
</evidence>
<keyword evidence="3" id="KW-0813">Transport</keyword>
<evidence type="ECO:0000259" key="8">
    <source>
        <dbReference type="Pfam" id="PF01545"/>
    </source>
</evidence>
<evidence type="ECO:0000313" key="11">
    <source>
        <dbReference type="Proteomes" id="UP000824230"/>
    </source>
</evidence>
<proteinExistence type="inferred from homology"/>
<dbReference type="GO" id="GO:0008324">
    <property type="term" value="F:monoatomic cation transmembrane transporter activity"/>
    <property type="evidence" value="ECO:0007669"/>
    <property type="project" value="InterPro"/>
</dbReference>
<evidence type="ECO:0000256" key="1">
    <source>
        <dbReference type="ARBA" id="ARBA00004141"/>
    </source>
</evidence>
<dbReference type="InterPro" id="IPR002524">
    <property type="entry name" value="Cation_efflux"/>
</dbReference>
<dbReference type="Proteomes" id="UP000824230">
    <property type="component" value="Unassembled WGS sequence"/>
</dbReference>
<comment type="caution">
    <text evidence="10">The sequence shown here is derived from an EMBL/GenBank/DDBJ whole genome shotgun (WGS) entry which is preliminary data.</text>
</comment>
<name>A0A9D1VKP4_9FIRM</name>
<evidence type="ECO:0000256" key="6">
    <source>
        <dbReference type="ARBA" id="ARBA00023136"/>
    </source>
</evidence>
<feature type="domain" description="Cation efflux protein transmembrane" evidence="8">
    <location>
        <begin position="32"/>
        <end position="223"/>
    </location>
</feature>
<evidence type="ECO:0000259" key="9">
    <source>
        <dbReference type="Pfam" id="PF16916"/>
    </source>
</evidence>